<name>A0ABD2NJD7_9CUCU</name>
<proteinExistence type="predicted"/>
<evidence type="ECO:0000313" key="2">
    <source>
        <dbReference type="EMBL" id="KAL3278709.1"/>
    </source>
</evidence>
<dbReference type="EMBL" id="JABFTP020000124">
    <property type="protein sequence ID" value="KAL3278709.1"/>
    <property type="molecule type" value="Genomic_DNA"/>
</dbReference>
<dbReference type="PROSITE" id="PS50181">
    <property type="entry name" value="FBOX"/>
    <property type="match status" value="1"/>
</dbReference>
<dbReference type="CDD" id="cd09917">
    <property type="entry name" value="F-box_SF"/>
    <property type="match status" value="1"/>
</dbReference>
<keyword evidence="3" id="KW-1185">Reference proteome</keyword>
<dbReference type="SUPFAM" id="SSF50978">
    <property type="entry name" value="WD40 repeat-like"/>
    <property type="match status" value="1"/>
</dbReference>
<dbReference type="InterPro" id="IPR052301">
    <property type="entry name" value="SCF_F-box/WD-repeat"/>
</dbReference>
<dbReference type="InterPro" id="IPR036047">
    <property type="entry name" value="F-box-like_dom_sf"/>
</dbReference>
<dbReference type="InterPro" id="IPR001680">
    <property type="entry name" value="WD40_rpt"/>
</dbReference>
<feature type="domain" description="F-box" evidence="1">
    <location>
        <begin position="10"/>
        <end position="54"/>
    </location>
</feature>
<dbReference type="SUPFAM" id="SSF81383">
    <property type="entry name" value="F-box domain"/>
    <property type="match status" value="1"/>
</dbReference>
<organism evidence="2 3">
    <name type="scientific">Cryptolaemus montrouzieri</name>
    <dbReference type="NCBI Taxonomy" id="559131"/>
    <lineage>
        <taxon>Eukaryota</taxon>
        <taxon>Metazoa</taxon>
        <taxon>Ecdysozoa</taxon>
        <taxon>Arthropoda</taxon>
        <taxon>Hexapoda</taxon>
        <taxon>Insecta</taxon>
        <taxon>Pterygota</taxon>
        <taxon>Neoptera</taxon>
        <taxon>Endopterygota</taxon>
        <taxon>Coleoptera</taxon>
        <taxon>Polyphaga</taxon>
        <taxon>Cucujiformia</taxon>
        <taxon>Coccinelloidea</taxon>
        <taxon>Coccinellidae</taxon>
        <taxon>Scymninae</taxon>
        <taxon>Scymnini</taxon>
        <taxon>Cryptolaemus</taxon>
    </lineage>
</organism>
<dbReference type="Gene3D" id="1.20.1280.50">
    <property type="match status" value="1"/>
</dbReference>
<reference evidence="2 3" key="1">
    <citation type="journal article" date="2021" name="BMC Biol.">
        <title>Horizontally acquired antibacterial genes associated with adaptive radiation of ladybird beetles.</title>
        <authorList>
            <person name="Li H.S."/>
            <person name="Tang X.F."/>
            <person name="Huang Y.H."/>
            <person name="Xu Z.Y."/>
            <person name="Chen M.L."/>
            <person name="Du X.Y."/>
            <person name="Qiu B.Y."/>
            <person name="Chen P.T."/>
            <person name="Zhang W."/>
            <person name="Slipinski A."/>
            <person name="Escalona H.E."/>
            <person name="Waterhouse R.M."/>
            <person name="Zwick A."/>
            <person name="Pang H."/>
        </authorList>
    </citation>
    <scope>NUCLEOTIDE SEQUENCE [LARGE SCALE GENOMIC DNA]</scope>
    <source>
        <strain evidence="2">SYSU2018</strain>
    </source>
</reference>
<dbReference type="InterPro" id="IPR036322">
    <property type="entry name" value="WD40_repeat_dom_sf"/>
</dbReference>
<accession>A0ABD2NJD7</accession>
<dbReference type="SMART" id="SM00256">
    <property type="entry name" value="FBOX"/>
    <property type="match status" value="1"/>
</dbReference>
<dbReference type="AlphaFoldDB" id="A0ABD2NJD7"/>
<dbReference type="PANTHER" id="PTHR14381">
    <property type="entry name" value="DACTYLIN"/>
    <property type="match status" value="1"/>
</dbReference>
<evidence type="ECO:0000313" key="3">
    <source>
        <dbReference type="Proteomes" id="UP001516400"/>
    </source>
</evidence>
<dbReference type="InterPro" id="IPR001810">
    <property type="entry name" value="F-box_dom"/>
</dbReference>
<dbReference type="Gene3D" id="2.130.10.10">
    <property type="entry name" value="YVTN repeat-like/Quinoprotein amine dehydrogenase"/>
    <property type="match status" value="1"/>
</dbReference>
<sequence>MSESVCETDTISLSEMASEILLNILKYLSVPDLLNMKLTCRRFCCVINSFWDQIVFKHPLSLLVTNQSSRQMQKRCQNILVSFTKHRISNNWQRGTYKETSQFFKQKCIPCFHLEKDRFWLGRGTYIKSYARYRGNVDFHYPNNVIDRLISKHLCKFVVNDDLILSGNGPNLRLHSLQSKKCIFNFNLNDMEINCLDLASNCFAVGSRDCKLQFYDLVQKKYPIWKFTNCYEDRIWSVALNHRKLAIGTAANKSSTSLIVLDIERRECEMKLGTQQIGAGILNCKWENPDLLWTGGYDSFLRKWDLRIGECVQSFLDPFMSTIYSFDYDFTNTMVTGCDSNGRVVLWDIRKDKYIQMYYMKSCTTSSSPVYCISFDAEYLFAATESHVNVLDFTLMRGPVQDYSEIFKHQIII</sequence>
<dbReference type="PANTHER" id="PTHR14381:SF1">
    <property type="entry name" value="F-BOX_WD REPEAT-CONTAINING PROTEIN 4"/>
    <property type="match status" value="1"/>
</dbReference>
<dbReference type="Pfam" id="PF12937">
    <property type="entry name" value="F-box-like"/>
    <property type="match status" value="1"/>
</dbReference>
<evidence type="ECO:0000259" key="1">
    <source>
        <dbReference type="PROSITE" id="PS50181"/>
    </source>
</evidence>
<protein>
    <recommendedName>
        <fullName evidence="1">F-box domain-containing protein</fullName>
    </recommendedName>
</protein>
<dbReference type="SMART" id="SM00320">
    <property type="entry name" value="WD40"/>
    <property type="match status" value="4"/>
</dbReference>
<dbReference type="InterPro" id="IPR015943">
    <property type="entry name" value="WD40/YVTN_repeat-like_dom_sf"/>
</dbReference>
<dbReference type="Proteomes" id="UP001516400">
    <property type="component" value="Unassembled WGS sequence"/>
</dbReference>
<comment type="caution">
    <text evidence="2">The sequence shown here is derived from an EMBL/GenBank/DDBJ whole genome shotgun (WGS) entry which is preliminary data.</text>
</comment>
<gene>
    <name evidence="2" type="ORF">HHI36_016243</name>
</gene>